<gene>
    <name evidence="2" type="ORF">ACFOVU_28380</name>
</gene>
<reference evidence="3" key="1">
    <citation type="journal article" date="2019" name="Int. J. Syst. Evol. Microbiol.">
        <title>The Global Catalogue of Microorganisms (GCM) 10K type strain sequencing project: providing services to taxonomists for standard genome sequencing and annotation.</title>
        <authorList>
            <consortium name="The Broad Institute Genomics Platform"/>
            <consortium name="The Broad Institute Genome Sequencing Center for Infectious Disease"/>
            <person name="Wu L."/>
            <person name="Ma J."/>
        </authorList>
    </citation>
    <scope>NUCLEOTIDE SEQUENCE [LARGE SCALE GENOMIC DNA]</scope>
    <source>
        <strain evidence="3">TBRC 1826</strain>
    </source>
</reference>
<evidence type="ECO:0000256" key="1">
    <source>
        <dbReference type="SAM" id="MobiDB-lite"/>
    </source>
</evidence>
<dbReference type="RefSeq" id="WP_378538519.1">
    <property type="nucleotide sequence ID" value="NZ_JBHSBH010000020.1"/>
</dbReference>
<organism evidence="2 3">
    <name type="scientific">Nocardiopsis sediminis</name>
    <dbReference type="NCBI Taxonomy" id="1778267"/>
    <lineage>
        <taxon>Bacteria</taxon>
        <taxon>Bacillati</taxon>
        <taxon>Actinomycetota</taxon>
        <taxon>Actinomycetes</taxon>
        <taxon>Streptosporangiales</taxon>
        <taxon>Nocardiopsidaceae</taxon>
        <taxon>Nocardiopsis</taxon>
    </lineage>
</organism>
<dbReference type="InterPro" id="IPR023393">
    <property type="entry name" value="START-like_dom_sf"/>
</dbReference>
<dbReference type="PANTHER" id="PTHR38588:SF1">
    <property type="entry name" value="BLL0334 PROTEIN"/>
    <property type="match status" value="1"/>
</dbReference>
<dbReference type="InterPro" id="IPR010419">
    <property type="entry name" value="CO_DH_gsu"/>
</dbReference>
<dbReference type="Proteomes" id="UP001595847">
    <property type="component" value="Unassembled WGS sequence"/>
</dbReference>
<comment type="caution">
    <text evidence="2">The sequence shown here is derived from an EMBL/GenBank/DDBJ whole genome shotgun (WGS) entry which is preliminary data.</text>
</comment>
<accession>A0ABV8FUL3</accession>
<evidence type="ECO:0000313" key="2">
    <source>
        <dbReference type="EMBL" id="MFC3999864.1"/>
    </source>
</evidence>
<dbReference type="Gene3D" id="3.30.530.20">
    <property type="match status" value="1"/>
</dbReference>
<dbReference type="EMBL" id="JBHSBH010000020">
    <property type="protein sequence ID" value="MFC3999864.1"/>
    <property type="molecule type" value="Genomic_DNA"/>
</dbReference>
<sequence>MGIPVRHDFLLAVPVEEAWRMVRDLPRIAPHLPGATLDSVDGECADGRLRVRLRGLTVTYRGRLLILSADRGDGEFVVEAEAREARGDGRASATIAGRLSDEGGSTRVTIDADVSVTGRGALVEPAVLAAAGERLLARFGTSLAAEATQPAADRVDGAAPPPEVRGADASPPPEEPPVVAVPRQAPEPDPLSPQPVPSARRVLPSPLRVLAAAGAGLAALIAVREVYRLRRAATVPAPGRPRPGRGALR</sequence>
<name>A0ABV8FUL3_9ACTN</name>
<dbReference type="SUPFAM" id="SSF55961">
    <property type="entry name" value="Bet v1-like"/>
    <property type="match status" value="1"/>
</dbReference>
<dbReference type="PANTHER" id="PTHR38588">
    <property type="entry name" value="BLL0334 PROTEIN"/>
    <property type="match status" value="1"/>
</dbReference>
<feature type="region of interest" description="Disordered" evidence="1">
    <location>
        <begin position="147"/>
        <end position="200"/>
    </location>
</feature>
<evidence type="ECO:0008006" key="4">
    <source>
        <dbReference type="Google" id="ProtNLM"/>
    </source>
</evidence>
<feature type="compositionally biased region" description="Pro residues" evidence="1">
    <location>
        <begin position="185"/>
        <end position="196"/>
    </location>
</feature>
<evidence type="ECO:0000313" key="3">
    <source>
        <dbReference type="Proteomes" id="UP001595847"/>
    </source>
</evidence>
<proteinExistence type="predicted"/>
<protein>
    <recommendedName>
        <fullName evidence="4">Carbon monoxide dehydrogenase</fullName>
    </recommendedName>
</protein>
<keyword evidence="3" id="KW-1185">Reference proteome</keyword>